<sequence>MYLNCKNYGYVVEILREFNGFDLVVWICFVSNHVKEGNLDEGRCLFDEMPEWSEVTWSTMIVGFMREGRVEESIGYYEKNPFQDVIT</sequence>
<dbReference type="InterPro" id="IPR011990">
    <property type="entry name" value="TPR-like_helical_dom_sf"/>
</dbReference>
<evidence type="ECO:0000313" key="2">
    <source>
        <dbReference type="EMBL" id="KAF6135045.1"/>
    </source>
</evidence>
<evidence type="ECO:0000313" key="3">
    <source>
        <dbReference type="Proteomes" id="UP000541444"/>
    </source>
</evidence>
<dbReference type="NCBIfam" id="TIGR00756">
    <property type="entry name" value="PPR"/>
    <property type="match status" value="2"/>
</dbReference>
<dbReference type="Pfam" id="PF01535">
    <property type="entry name" value="PPR"/>
    <property type="match status" value="2"/>
</dbReference>
<dbReference type="OrthoDB" id="1937829at2759"/>
<proteinExistence type="predicted"/>
<dbReference type="EMBL" id="JACGCM010002815">
    <property type="protein sequence ID" value="KAF6135045.1"/>
    <property type="molecule type" value="Genomic_DNA"/>
</dbReference>
<evidence type="ECO:0000256" key="1">
    <source>
        <dbReference type="ARBA" id="ARBA00022737"/>
    </source>
</evidence>
<evidence type="ECO:0008006" key="4">
    <source>
        <dbReference type="Google" id="ProtNLM"/>
    </source>
</evidence>
<name>A0A7J7KXC8_9MAGN</name>
<accession>A0A7J7KXC8</accession>
<dbReference type="Proteomes" id="UP000541444">
    <property type="component" value="Unassembled WGS sequence"/>
</dbReference>
<organism evidence="2 3">
    <name type="scientific">Kingdonia uniflora</name>
    <dbReference type="NCBI Taxonomy" id="39325"/>
    <lineage>
        <taxon>Eukaryota</taxon>
        <taxon>Viridiplantae</taxon>
        <taxon>Streptophyta</taxon>
        <taxon>Embryophyta</taxon>
        <taxon>Tracheophyta</taxon>
        <taxon>Spermatophyta</taxon>
        <taxon>Magnoliopsida</taxon>
        <taxon>Ranunculales</taxon>
        <taxon>Circaeasteraceae</taxon>
        <taxon>Kingdonia</taxon>
    </lineage>
</organism>
<dbReference type="InterPro" id="IPR002885">
    <property type="entry name" value="PPR_rpt"/>
</dbReference>
<keyword evidence="1" id="KW-0677">Repeat</keyword>
<protein>
    <recommendedName>
        <fullName evidence="4">Pentatricopeptide repeat-containing protein</fullName>
    </recommendedName>
</protein>
<dbReference type="Gene3D" id="1.25.40.10">
    <property type="entry name" value="Tetratricopeptide repeat domain"/>
    <property type="match status" value="1"/>
</dbReference>
<keyword evidence="3" id="KW-1185">Reference proteome</keyword>
<dbReference type="AlphaFoldDB" id="A0A7J7KXC8"/>
<reference evidence="2 3" key="1">
    <citation type="journal article" date="2020" name="IScience">
        <title>Genome Sequencing of the Endangered Kingdonia uniflora (Circaeasteraceae, Ranunculales) Reveals Potential Mechanisms of Evolutionary Specialization.</title>
        <authorList>
            <person name="Sun Y."/>
            <person name="Deng T."/>
            <person name="Zhang A."/>
            <person name="Moore M.J."/>
            <person name="Landis J.B."/>
            <person name="Lin N."/>
            <person name="Zhang H."/>
            <person name="Zhang X."/>
            <person name="Huang J."/>
            <person name="Zhang X."/>
            <person name="Sun H."/>
            <person name="Wang H."/>
        </authorList>
    </citation>
    <scope>NUCLEOTIDE SEQUENCE [LARGE SCALE GENOMIC DNA]</scope>
    <source>
        <strain evidence="2">TB1705</strain>
        <tissue evidence="2">Leaf</tissue>
    </source>
</reference>
<comment type="caution">
    <text evidence="2">The sequence shown here is derived from an EMBL/GenBank/DDBJ whole genome shotgun (WGS) entry which is preliminary data.</text>
</comment>
<gene>
    <name evidence="2" type="ORF">GIB67_014094</name>
</gene>